<evidence type="ECO:0000256" key="2">
    <source>
        <dbReference type="HAMAP-Rule" id="MF_01622"/>
    </source>
</evidence>
<comment type="subunit">
    <text evidence="2">Monomer.</text>
</comment>
<dbReference type="InterPro" id="IPR001763">
    <property type="entry name" value="Rhodanese-like_dom"/>
</dbReference>
<protein>
    <recommendedName>
        <fullName evidence="2">tRNA 2-selenouridine synthase</fullName>
        <ecNumber evidence="2">2.9.1.3</ecNumber>
    </recommendedName>
</protein>
<dbReference type="Pfam" id="PF26341">
    <property type="entry name" value="AAA_SelU"/>
    <property type="match status" value="1"/>
</dbReference>
<comment type="catalytic activity">
    <reaction evidence="2">
        <text>5-methylaminomethyl-S-(2E)-geranyl-thiouridine(34) in tRNA + selenophosphate + H(+) = 5-methylaminomethyl-2-(Se-phospho)selenouridine(34) in tRNA + (2E)-thiogeraniol</text>
        <dbReference type="Rhea" id="RHEA:60172"/>
        <dbReference type="Rhea" id="RHEA-COMP:14654"/>
        <dbReference type="Rhea" id="RHEA-COMP:15523"/>
        <dbReference type="ChEBI" id="CHEBI:15378"/>
        <dbReference type="ChEBI" id="CHEBI:16144"/>
        <dbReference type="ChEBI" id="CHEBI:140632"/>
        <dbReference type="ChEBI" id="CHEBI:143702"/>
        <dbReference type="ChEBI" id="CHEBI:143703"/>
    </reaction>
</comment>
<sequence length="369" mass="41502">MSETVSADQFDSLFRHDAPLLDVRAPVEFAQGAFATATNLPLLTDSERQQVGLTYRQAGRAAAVKLGHELVTETTRETRLQGWQAFAASNPDALLYCYRGGLRSQFVQQWLQEAGVNIARIEGGYKALRRHLIRVVEQFDAQDRLVLVAGKTGSGKTHFINSLDMGVDLEKLANHRGSAFGKHVEPQPSQANFENALGIALLKCLAIEPRRIAVEDESHAIGSISVPKKFHLAMGQAPIAVIEENLDARVQTIHMDYIQSNYQAFKVQHPDAAETLFTEFLLGALTRIKKRLGGERYQHLNTLMLEALRQQFQNRSTVAHETWIRELLQQYYDPMYDYQLGKKADRIVFRGSKAEVKAWIQPMLRTGDS</sequence>
<dbReference type="SUPFAM" id="SSF52821">
    <property type="entry name" value="Rhodanese/Cell cycle control phosphatase"/>
    <property type="match status" value="1"/>
</dbReference>
<dbReference type="Proteomes" id="UP000320404">
    <property type="component" value="Unassembled WGS sequence"/>
</dbReference>
<dbReference type="InterPro" id="IPR058840">
    <property type="entry name" value="AAA_SelU"/>
</dbReference>
<feature type="domain" description="Rhodanese" evidence="3">
    <location>
        <begin position="14"/>
        <end position="137"/>
    </location>
</feature>
<dbReference type="InterPro" id="IPR017582">
    <property type="entry name" value="SelU"/>
</dbReference>
<comment type="similarity">
    <text evidence="2">Belongs to the SelU family.</text>
</comment>
<dbReference type="NCBIfam" id="NF008750">
    <property type="entry name" value="PRK11784.1-2"/>
    <property type="match status" value="1"/>
</dbReference>
<dbReference type="GO" id="GO:0002098">
    <property type="term" value="P:tRNA wobble uridine modification"/>
    <property type="evidence" value="ECO:0007669"/>
    <property type="project" value="UniProtKB-UniRule"/>
</dbReference>
<comment type="catalytic activity">
    <reaction evidence="2">
        <text>5-methylaminomethyl-2-thiouridine(34) in tRNA + (2E)-geranyl diphosphate = 5-methylaminomethyl-S-(2E)-geranyl-thiouridine(34) in tRNA + diphosphate</text>
        <dbReference type="Rhea" id="RHEA:14085"/>
        <dbReference type="Rhea" id="RHEA-COMP:10195"/>
        <dbReference type="Rhea" id="RHEA-COMP:14654"/>
        <dbReference type="ChEBI" id="CHEBI:33019"/>
        <dbReference type="ChEBI" id="CHEBI:58057"/>
        <dbReference type="ChEBI" id="CHEBI:74455"/>
        <dbReference type="ChEBI" id="CHEBI:140632"/>
    </reaction>
</comment>
<dbReference type="HAMAP" id="MF_01622">
    <property type="entry name" value="tRNA_sel_U_synth"/>
    <property type="match status" value="1"/>
</dbReference>
<proteinExistence type="inferred from homology"/>
<organism evidence="4 5">
    <name type="scientific">OM182 bacterium</name>
    <dbReference type="NCBI Taxonomy" id="2510334"/>
    <lineage>
        <taxon>Bacteria</taxon>
        <taxon>Pseudomonadati</taxon>
        <taxon>Pseudomonadota</taxon>
        <taxon>Gammaproteobacteria</taxon>
        <taxon>OMG group</taxon>
        <taxon>OM182 clade</taxon>
    </lineage>
</organism>
<feature type="active site" description="S-selanylcysteine intermediate" evidence="2">
    <location>
        <position position="97"/>
    </location>
</feature>
<dbReference type="Gene3D" id="3.40.250.10">
    <property type="entry name" value="Rhodanese-like domain"/>
    <property type="match status" value="1"/>
</dbReference>
<keyword evidence="2" id="KW-0808">Transferase</keyword>
<evidence type="ECO:0000313" key="5">
    <source>
        <dbReference type="Proteomes" id="UP000320404"/>
    </source>
</evidence>
<dbReference type="EMBL" id="SHAH01000076">
    <property type="protein sequence ID" value="RZO74921.1"/>
    <property type="molecule type" value="Genomic_DNA"/>
</dbReference>
<gene>
    <name evidence="4" type="primary">mnmH</name>
    <name evidence="2" type="synonym">selU</name>
    <name evidence="4" type="ORF">EVA69_05060</name>
</gene>
<accession>A0A520RXJ9</accession>
<dbReference type="Pfam" id="PF00581">
    <property type="entry name" value="Rhodanese"/>
    <property type="match status" value="1"/>
</dbReference>
<dbReference type="InterPro" id="IPR036873">
    <property type="entry name" value="Rhodanese-like_dom_sf"/>
</dbReference>
<evidence type="ECO:0000259" key="3">
    <source>
        <dbReference type="PROSITE" id="PS50206"/>
    </source>
</evidence>
<dbReference type="AlphaFoldDB" id="A0A520RXJ9"/>
<name>A0A520RXJ9_9GAMM</name>
<comment type="caution">
    <text evidence="4">The sequence shown here is derived from an EMBL/GenBank/DDBJ whole genome shotgun (WGS) entry which is preliminary data.</text>
</comment>
<dbReference type="NCBIfam" id="NF008751">
    <property type="entry name" value="PRK11784.1-3"/>
    <property type="match status" value="1"/>
</dbReference>
<comment type="catalytic activity">
    <reaction evidence="2">
        <text>5-methylaminomethyl-2-thiouridine(34) in tRNA + selenophosphate + (2E)-geranyl diphosphate + H2O + H(+) = 5-methylaminomethyl-2-selenouridine(34) in tRNA + (2E)-thiogeraniol + phosphate + diphosphate</text>
        <dbReference type="Rhea" id="RHEA:42716"/>
        <dbReference type="Rhea" id="RHEA-COMP:10195"/>
        <dbReference type="Rhea" id="RHEA-COMP:10196"/>
        <dbReference type="ChEBI" id="CHEBI:15377"/>
        <dbReference type="ChEBI" id="CHEBI:15378"/>
        <dbReference type="ChEBI" id="CHEBI:16144"/>
        <dbReference type="ChEBI" id="CHEBI:33019"/>
        <dbReference type="ChEBI" id="CHEBI:43474"/>
        <dbReference type="ChEBI" id="CHEBI:58057"/>
        <dbReference type="ChEBI" id="CHEBI:74455"/>
        <dbReference type="ChEBI" id="CHEBI:82743"/>
        <dbReference type="ChEBI" id="CHEBI:143703"/>
        <dbReference type="EC" id="2.9.1.3"/>
    </reaction>
</comment>
<comment type="function">
    <text evidence="2">Involved in the post-transcriptional modification of the uridine at the wobble position (U34) of tRNA(Lys), tRNA(Glu) and tRNA(Gln). Catalyzes the conversion of 2-thiouridine (S2U-RNA) to 2-selenouridine (Se2U-RNA). Acts in a two-step process involving geranylation of 2-thiouridine (S2U) to S-geranyl-2-thiouridine (geS2U) and subsequent selenation of the latter derivative to 2-selenouridine (Se2U) in the tRNA chain.</text>
</comment>
<dbReference type="GO" id="GO:0043828">
    <property type="term" value="F:tRNA 2-selenouridine synthase activity"/>
    <property type="evidence" value="ECO:0007669"/>
    <property type="project" value="UniProtKB-EC"/>
</dbReference>
<dbReference type="PANTHER" id="PTHR30401:SF0">
    <property type="entry name" value="TRNA 2-SELENOURIDINE SYNTHASE"/>
    <property type="match status" value="1"/>
</dbReference>
<evidence type="ECO:0000256" key="1">
    <source>
        <dbReference type="ARBA" id="ARBA00023266"/>
    </source>
</evidence>
<dbReference type="SMART" id="SM00450">
    <property type="entry name" value="RHOD"/>
    <property type="match status" value="1"/>
</dbReference>
<evidence type="ECO:0000313" key="4">
    <source>
        <dbReference type="EMBL" id="RZO74921.1"/>
    </source>
</evidence>
<dbReference type="GO" id="GO:0016765">
    <property type="term" value="F:transferase activity, transferring alkyl or aryl (other than methyl) groups"/>
    <property type="evidence" value="ECO:0007669"/>
    <property type="project" value="UniProtKB-UniRule"/>
</dbReference>
<dbReference type="PROSITE" id="PS50206">
    <property type="entry name" value="RHODANESE_3"/>
    <property type="match status" value="1"/>
</dbReference>
<dbReference type="PANTHER" id="PTHR30401">
    <property type="entry name" value="TRNA 2-SELENOURIDINE SYNTHASE"/>
    <property type="match status" value="1"/>
</dbReference>
<comment type="catalytic activity">
    <reaction evidence="2">
        <text>5-methylaminomethyl-2-(Se-phospho)selenouridine(34) in tRNA + H2O = 5-methylaminomethyl-2-selenouridine(34) in tRNA + phosphate</text>
        <dbReference type="Rhea" id="RHEA:60176"/>
        <dbReference type="Rhea" id="RHEA-COMP:10196"/>
        <dbReference type="Rhea" id="RHEA-COMP:15523"/>
        <dbReference type="ChEBI" id="CHEBI:15377"/>
        <dbReference type="ChEBI" id="CHEBI:43474"/>
        <dbReference type="ChEBI" id="CHEBI:82743"/>
        <dbReference type="ChEBI" id="CHEBI:143702"/>
    </reaction>
</comment>
<reference evidence="4 5" key="1">
    <citation type="submission" date="2019-02" db="EMBL/GenBank/DDBJ databases">
        <title>Prokaryotic population dynamics and viral predation in marine succession experiment using metagenomics: the confinement effect.</title>
        <authorList>
            <person name="Haro-Moreno J.M."/>
            <person name="Rodriguez-Valera F."/>
            <person name="Lopez-Perez M."/>
        </authorList>
    </citation>
    <scope>NUCLEOTIDE SEQUENCE [LARGE SCALE GENOMIC DNA]</scope>
    <source>
        <strain evidence="4">MED-G158</strain>
    </source>
</reference>
<keyword evidence="1 2" id="KW-0711">Selenium</keyword>
<dbReference type="NCBIfam" id="TIGR03167">
    <property type="entry name" value="tRNA_sel_U_synt"/>
    <property type="match status" value="1"/>
</dbReference>
<dbReference type="EC" id="2.9.1.3" evidence="2"/>